<sequence>MSSHAPADVPSPRGRRWGLVLALLLLAFVVGGLFAGYALTTGLIAGRTAAKEAARPVATGFTPAQPLGPGGAPPAVDPATLVTREAALAAQLAALEARAATISTDAAAAGAQATRAEALMVAFAARRAIDRGTPLGYLEEQLRSRFVAAQPRAVAVVIAAARNPVTVEDLRQSLDTLAPQLQSGDGHDWLAAFRRELGTLVVLRRENTPTTAPVDRLARARRLLDDGQVAAARAEVAKLPGAAQASGWIAAARRYTLVHQALDVIETAAILGQAQGPQPVPPAPVTTAPLTTAPAAPVAPPTQTETIS</sequence>
<feature type="region of interest" description="Disordered" evidence="1">
    <location>
        <begin position="274"/>
        <end position="308"/>
    </location>
</feature>
<proteinExistence type="predicted"/>
<dbReference type="STRING" id="634430.SAMN04488241_10945"/>
<evidence type="ECO:0000313" key="3">
    <source>
        <dbReference type="EMBL" id="SFP86378.1"/>
    </source>
</evidence>
<protein>
    <recommendedName>
        <fullName evidence="5">Inner membrane protein</fullName>
    </recommendedName>
</protein>
<dbReference type="OrthoDB" id="7432270at2"/>
<dbReference type="Proteomes" id="UP000199586">
    <property type="component" value="Unassembled WGS sequence"/>
</dbReference>
<name>A0A1I5TTR9_9SPHN</name>
<keyword evidence="4" id="KW-1185">Reference proteome</keyword>
<reference evidence="3 4" key="1">
    <citation type="submission" date="2016-10" db="EMBL/GenBank/DDBJ databases">
        <authorList>
            <person name="de Groot N.N."/>
        </authorList>
    </citation>
    <scope>NUCLEOTIDE SEQUENCE [LARGE SCALE GENOMIC DNA]</scope>
    <source>
        <strain evidence="3 4">CGMCC 1.9113</strain>
    </source>
</reference>
<evidence type="ECO:0000256" key="1">
    <source>
        <dbReference type="SAM" id="MobiDB-lite"/>
    </source>
</evidence>
<keyword evidence="2" id="KW-1133">Transmembrane helix</keyword>
<organism evidence="3 4">
    <name type="scientific">Sphingomonas rubra</name>
    <dbReference type="NCBI Taxonomy" id="634430"/>
    <lineage>
        <taxon>Bacteria</taxon>
        <taxon>Pseudomonadati</taxon>
        <taxon>Pseudomonadota</taxon>
        <taxon>Alphaproteobacteria</taxon>
        <taxon>Sphingomonadales</taxon>
        <taxon>Sphingomonadaceae</taxon>
        <taxon>Sphingomonas</taxon>
    </lineage>
</organism>
<gene>
    <name evidence="3" type="ORF">SAMN04488241_10945</name>
</gene>
<evidence type="ECO:0000313" key="4">
    <source>
        <dbReference type="Proteomes" id="UP000199586"/>
    </source>
</evidence>
<evidence type="ECO:0008006" key="5">
    <source>
        <dbReference type="Google" id="ProtNLM"/>
    </source>
</evidence>
<keyword evidence="2" id="KW-0812">Transmembrane</keyword>
<feature type="transmembrane region" description="Helical" evidence="2">
    <location>
        <begin position="20"/>
        <end position="45"/>
    </location>
</feature>
<dbReference type="AlphaFoldDB" id="A0A1I5TTR9"/>
<dbReference type="EMBL" id="FOXP01000009">
    <property type="protein sequence ID" value="SFP86378.1"/>
    <property type="molecule type" value="Genomic_DNA"/>
</dbReference>
<accession>A0A1I5TTR9</accession>
<evidence type="ECO:0000256" key="2">
    <source>
        <dbReference type="SAM" id="Phobius"/>
    </source>
</evidence>
<feature type="compositionally biased region" description="Low complexity" evidence="1">
    <location>
        <begin position="285"/>
        <end position="308"/>
    </location>
</feature>
<dbReference type="RefSeq" id="WP_093333841.1">
    <property type="nucleotide sequence ID" value="NZ_FOXP01000009.1"/>
</dbReference>
<keyword evidence="2" id="KW-0472">Membrane</keyword>